<evidence type="ECO:0000256" key="2">
    <source>
        <dbReference type="ARBA" id="ARBA00006375"/>
    </source>
</evidence>
<comment type="similarity">
    <text evidence="2">Belongs to the mitochondrial carrier (TC 2.A.29) family.</text>
</comment>
<dbReference type="InterPro" id="IPR050567">
    <property type="entry name" value="Mitochondrial_Carrier"/>
</dbReference>
<evidence type="ECO:0000256" key="6">
    <source>
        <dbReference type="ARBA" id="ARBA00022989"/>
    </source>
</evidence>
<name>A0A316VBK7_9BASI</name>
<keyword evidence="7" id="KW-0496">Mitochondrion</keyword>
<keyword evidence="5" id="KW-0677">Repeat</keyword>
<dbReference type="Proteomes" id="UP000245771">
    <property type="component" value="Unassembled WGS sequence"/>
</dbReference>
<dbReference type="STRING" id="1280837.A0A316VBK7"/>
<reference evidence="11 12" key="1">
    <citation type="journal article" date="2018" name="Mol. Biol. Evol.">
        <title>Broad Genomic Sampling Reveals a Smut Pathogenic Ancestry of the Fungal Clade Ustilaginomycotina.</title>
        <authorList>
            <person name="Kijpornyongpan T."/>
            <person name="Mondo S.J."/>
            <person name="Barry K."/>
            <person name="Sandor L."/>
            <person name="Lee J."/>
            <person name="Lipzen A."/>
            <person name="Pangilinan J."/>
            <person name="LaButti K."/>
            <person name="Hainaut M."/>
            <person name="Henrissat B."/>
            <person name="Grigoriev I.V."/>
            <person name="Spatafora J.W."/>
            <person name="Aime M.C."/>
        </authorList>
    </citation>
    <scope>NUCLEOTIDE SEQUENCE [LARGE SCALE GENOMIC DNA]</scope>
    <source>
        <strain evidence="11 12">MCA 3882</strain>
    </source>
</reference>
<accession>A0A316VBK7</accession>
<dbReference type="Gene3D" id="1.50.40.10">
    <property type="entry name" value="Mitochondrial carrier domain"/>
    <property type="match status" value="1"/>
</dbReference>
<dbReference type="InParanoid" id="A0A316VBK7"/>
<feature type="transmembrane region" description="Helical" evidence="10">
    <location>
        <begin position="381"/>
        <end position="401"/>
    </location>
</feature>
<evidence type="ECO:0000256" key="3">
    <source>
        <dbReference type="ARBA" id="ARBA00022448"/>
    </source>
</evidence>
<dbReference type="OrthoDB" id="3364892at2759"/>
<sequence>MSAMQVSQALPAAGTAGDHKKSSTVTKRPTRKRRKSESDEGNEASRKESLTGALARALVGTLAFVFRAPVRLFRPVKLSSWSLLEAMAQREGRKLSFRYMRTLIQRESKSFLPHLLIPPLLVNTTIGFCLFEAYSLTEAHLVNKYYPRLPIVGVYDLNTDEKKNSNETSKARSIDTFTPLWIVALAGGAAGAAQCIVSAPLDNVRIVLTSQVNKPKRFQHGARTVQRPPQISWLAVARAAILPFAPEITHSKMVKKVAEGRKVRASTSDANQTESQRKLWEKRIKRWRGGVHGAGLVMSLARDSVGFSAFFLVFEMSRRLAFHVSLGVDRTIAFFNTSATLPKGLPADANLDEVTIENESGQLVRTGDISYSRSRTKTGRIIAALVLVIGGAFGAAIYELVGRPAELMRLVVWEGRKNWERGEKPSSPKTGTEKPPIGRQHTVGARSRYSKIIRQTGSQLRAGGFLALRSGNSTGSNVSRIEGQRLQHFNRPPHPLKLRHKNVEKEATEQIVRQTPASTHLTGNRRKRHGQLKIKRHLKTSNTRPEPRVMPPLSTRPSAYSLLLEHAQRTSSLRYPSIKEASLRIHPTPVPKPILLFHTYFIAPFNSQDKQRAIVTKTPTSNVKPEGFGAKASAQATSSATSKLLPIYRRLLNVFNYRYPESSAPGSVRSVSQAQAWGTGRVAWAFRRLASPYGVGFMVFAWMSGDLSA</sequence>
<keyword evidence="4 10" id="KW-0812">Transmembrane</keyword>
<comment type="subcellular location">
    <subcellularLocation>
        <location evidence="1">Mitochondrion membrane</location>
        <topology evidence="1">Multi-pass membrane protein</topology>
    </subcellularLocation>
</comment>
<evidence type="ECO:0000256" key="7">
    <source>
        <dbReference type="ARBA" id="ARBA00023128"/>
    </source>
</evidence>
<evidence type="ECO:0000256" key="9">
    <source>
        <dbReference type="SAM" id="MobiDB-lite"/>
    </source>
</evidence>
<feature type="region of interest" description="Disordered" evidence="9">
    <location>
        <begin position="420"/>
        <end position="447"/>
    </location>
</feature>
<evidence type="ECO:0000256" key="10">
    <source>
        <dbReference type="SAM" id="Phobius"/>
    </source>
</evidence>
<dbReference type="GO" id="GO:0000064">
    <property type="term" value="F:L-ornithine transmembrane transporter activity"/>
    <property type="evidence" value="ECO:0007669"/>
    <property type="project" value="TreeGrafter"/>
</dbReference>
<evidence type="ECO:0000313" key="12">
    <source>
        <dbReference type="Proteomes" id="UP000245771"/>
    </source>
</evidence>
<dbReference type="EMBL" id="KZ819603">
    <property type="protein sequence ID" value="PWN34684.1"/>
    <property type="molecule type" value="Genomic_DNA"/>
</dbReference>
<dbReference type="SUPFAM" id="SSF103506">
    <property type="entry name" value="Mitochondrial carrier"/>
    <property type="match status" value="1"/>
</dbReference>
<dbReference type="AlphaFoldDB" id="A0A316VBK7"/>
<keyword evidence="3" id="KW-0813">Transport</keyword>
<gene>
    <name evidence="11" type="ORF">FA14DRAFT_32920</name>
</gene>
<evidence type="ECO:0000256" key="5">
    <source>
        <dbReference type="ARBA" id="ARBA00022737"/>
    </source>
</evidence>
<keyword evidence="12" id="KW-1185">Reference proteome</keyword>
<evidence type="ECO:0000256" key="4">
    <source>
        <dbReference type="ARBA" id="ARBA00022692"/>
    </source>
</evidence>
<evidence type="ECO:0000256" key="8">
    <source>
        <dbReference type="ARBA" id="ARBA00023136"/>
    </source>
</evidence>
<dbReference type="GO" id="GO:0031966">
    <property type="term" value="C:mitochondrial membrane"/>
    <property type="evidence" value="ECO:0007669"/>
    <property type="project" value="UniProtKB-SubCell"/>
</dbReference>
<evidence type="ECO:0008006" key="13">
    <source>
        <dbReference type="Google" id="ProtNLM"/>
    </source>
</evidence>
<feature type="region of interest" description="Disordered" evidence="9">
    <location>
        <begin position="1"/>
        <end position="47"/>
    </location>
</feature>
<dbReference type="RefSeq" id="XP_025354986.1">
    <property type="nucleotide sequence ID" value="XM_025502204.1"/>
</dbReference>
<evidence type="ECO:0000256" key="1">
    <source>
        <dbReference type="ARBA" id="ARBA00004225"/>
    </source>
</evidence>
<keyword evidence="6 10" id="KW-1133">Transmembrane helix</keyword>
<dbReference type="PANTHER" id="PTHR45624">
    <property type="entry name" value="MITOCHONDRIAL BASIC AMINO ACIDS TRANSPORTER-RELATED"/>
    <property type="match status" value="1"/>
</dbReference>
<dbReference type="InterPro" id="IPR023395">
    <property type="entry name" value="MCP_dom_sf"/>
</dbReference>
<evidence type="ECO:0000313" key="11">
    <source>
        <dbReference type="EMBL" id="PWN34684.1"/>
    </source>
</evidence>
<dbReference type="GeneID" id="37023985"/>
<keyword evidence="8 10" id="KW-0472">Membrane</keyword>
<proteinExistence type="inferred from homology"/>
<protein>
    <recommendedName>
        <fullName evidence="13">Mitochondrial carrier</fullName>
    </recommendedName>
</protein>
<dbReference type="GO" id="GO:1990575">
    <property type="term" value="P:mitochondrial L-ornithine transmembrane transport"/>
    <property type="evidence" value="ECO:0007669"/>
    <property type="project" value="TreeGrafter"/>
</dbReference>
<dbReference type="PANTHER" id="PTHR45624:SF52">
    <property type="entry name" value="MITOCHONDRIAL CARRIER"/>
    <property type="match status" value="1"/>
</dbReference>
<organism evidence="11 12">
    <name type="scientific">Meira miltonrushii</name>
    <dbReference type="NCBI Taxonomy" id="1280837"/>
    <lineage>
        <taxon>Eukaryota</taxon>
        <taxon>Fungi</taxon>
        <taxon>Dikarya</taxon>
        <taxon>Basidiomycota</taxon>
        <taxon>Ustilaginomycotina</taxon>
        <taxon>Exobasidiomycetes</taxon>
        <taxon>Exobasidiales</taxon>
        <taxon>Brachybasidiaceae</taxon>
        <taxon>Meira</taxon>
    </lineage>
</organism>